<evidence type="ECO:0000256" key="11">
    <source>
        <dbReference type="ARBA" id="ARBA00023211"/>
    </source>
</evidence>
<dbReference type="FunFam" id="3.30.450.40:FF:000035">
    <property type="entry name" value="PAS sensor protein"/>
    <property type="match status" value="1"/>
</dbReference>
<dbReference type="Gene3D" id="3.30.450.20">
    <property type="entry name" value="PAS domain"/>
    <property type="match status" value="1"/>
</dbReference>
<keyword evidence="18" id="KW-1185">Reference proteome</keyword>
<protein>
    <recommendedName>
        <fullName evidence="1">protein-serine/threonine phosphatase</fullName>
        <ecNumber evidence="1">3.1.3.16</ecNumber>
    </recommendedName>
    <alternativeName>
        <fullName evidence="15">Protein-serine/threonine phosphatase</fullName>
    </alternativeName>
    <alternativeName>
        <fullName evidence="14">Serine/threonine-protein kinase</fullName>
    </alternativeName>
</protein>
<evidence type="ECO:0000256" key="10">
    <source>
        <dbReference type="ARBA" id="ARBA00022912"/>
    </source>
</evidence>
<dbReference type="InterPro" id="IPR000014">
    <property type="entry name" value="PAS"/>
</dbReference>
<keyword evidence="11" id="KW-0464">Manganese</keyword>
<keyword evidence="3" id="KW-0808">Transferase</keyword>
<dbReference type="InterPro" id="IPR029016">
    <property type="entry name" value="GAF-like_dom_sf"/>
</dbReference>
<dbReference type="InterPro" id="IPR001932">
    <property type="entry name" value="PPM-type_phosphatase-like_dom"/>
</dbReference>
<organism evidence="17 18">
    <name type="scientific">Thermocatellispora tengchongensis</name>
    <dbReference type="NCBI Taxonomy" id="1073253"/>
    <lineage>
        <taxon>Bacteria</taxon>
        <taxon>Bacillati</taxon>
        <taxon>Actinomycetota</taxon>
        <taxon>Actinomycetes</taxon>
        <taxon>Streptosporangiales</taxon>
        <taxon>Streptosporangiaceae</taxon>
        <taxon>Thermocatellispora</taxon>
    </lineage>
</organism>
<evidence type="ECO:0000256" key="6">
    <source>
        <dbReference type="ARBA" id="ARBA00022777"/>
    </source>
</evidence>
<dbReference type="SUPFAM" id="SSF55785">
    <property type="entry name" value="PYP-like sensor domain (PAS domain)"/>
    <property type="match status" value="1"/>
</dbReference>
<dbReference type="PANTHER" id="PTHR43156:SF2">
    <property type="entry name" value="STAGE II SPORULATION PROTEIN E"/>
    <property type="match status" value="1"/>
</dbReference>
<dbReference type="GO" id="GO:0006355">
    <property type="term" value="P:regulation of DNA-templated transcription"/>
    <property type="evidence" value="ECO:0007669"/>
    <property type="project" value="InterPro"/>
</dbReference>
<keyword evidence="5" id="KW-0547">Nucleotide-binding</keyword>
<evidence type="ECO:0000256" key="7">
    <source>
        <dbReference type="ARBA" id="ARBA00022801"/>
    </source>
</evidence>
<dbReference type="PANTHER" id="PTHR43156">
    <property type="entry name" value="STAGE II SPORULATION PROTEIN E-RELATED"/>
    <property type="match status" value="1"/>
</dbReference>
<dbReference type="NCBIfam" id="TIGR00229">
    <property type="entry name" value="sensory_box"/>
    <property type="match status" value="1"/>
</dbReference>
<evidence type="ECO:0000313" key="18">
    <source>
        <dbReference type="Proteomes" id="UP000578449"/>
    </source>
</evidence>
<dbReference type="GO" id="GO:0046872">
    <property type="term" value="F:metal ion binding"/>
    <property type="evidence" value="ECO:0007669"/>
    <property type="project" value="UniProtKB-KW"/>
</dbReference>
<dbReference type="Proteomes" id="UP000578449">
    <property type="component" value="Unassembled WGS sequence"/>
</dbReference>
<keyword evidence="2" id="KW-0597">Phosphoprotein</keyword>
<evidence type="ECO:0000256" key="13">
    <source>
        <dbReference type="ARBA" id="ARBA00056274"/>
    </source>
</evidence>
<dbReference type="FunFam" id="3.60.40.10:FF:000005">
    <property type="entry name" value="Serine/threonine protein phosphatase"/>
    <property type="match status" value="1"/>
</dbReference>
<keyword evidence="6" id="KW-0418">Kinase</keyword>
<comment type="function">
    <text evidence="13">Primarily acts as an independent SigF regulator that is sensitive to the osmosensory signal, mediating the cross talk of PknD with the SigF regulon. Possesses both phosphatase and kinase activities. The kinase domain functions as a classic anti-sigma factor-like kinase to phosphorylate the anti-anti-sigma factor domain at the canonical regulatory site, and the phosphatase domain antagonizes this activity.</text>
</comment>
<dbReference type="SUPFAM" id="SSF81606">
    <property type="entry name" value="PP2C-like"/>
    <property type="match status" value="1"/>
</dbReference>
<dbReference type="SMART" id="SM00331">
    <property type="entry name" value="PP2C_SIG"/>
    <property type="match status" value="1"/>
</dbReference>
<evidence type="ECO:0000256" key="4">
    <source>
        <dbReference type="ARBA" id="ARBA00022723"/>
    </source>
</evidence>
<dbReference type="GO" id="GO:0016301">
    <property type="term" value="F:kinase activity"/>
    <property type="evidence" value="ECO:0007669"/>
    <property type="project" value="UniProtKB-KW"/>
</dbReference>
<keyword evidence="7" id="KW-0378">Hydrolase</keyword>
<dbReference type="Pfam" id="PF00989">
    <property type="entry name" value="PAS"/>
    <property type="match status" value="1"/>
</dbReference>
<keyword evidence="8" id="KW-0067">ATP-binding</keyword>
<proteinExistence type="predicted"/>
<evidence type="ECO:0000256" key="5">
    <source>
        <dbReference type="ARBA" id="ARBA00022741"/>
    </source>
</evidence>
<dbReference type="SUPFAM" id="SSF55781">
    <property type="entry name" value="GAF domain-like"/>
    <property type="match status" value="1"/>
</dbReference>
<dbReference type="GO" id="GO:0005524">
    <property type="term" value="F:ATP binding"/>
    <property type="evidence" value="ECO:0007669"/>
    <property type="project" value="UniProtKB-KW"/>
</dbReference>
<keyword evidence="4" id="KW-0479">Metal-binding</keyword>
<evidence type="ECO:0000256" key="2">
    <source>
        <dbReference type="ARBA" id="ARBA00022553"/>
    </source>
</evidence>
<dbReference type="GO" id="GO:0004722">
    <property type="term" value="F:protein serine/threonine phosphatase activity"/>
    <property type="evidence" value="ECO:0007669"/>
    <property type="project" value="UniProtKB-EC"/>
</dbReference>
<evidence type="ECO:0000313" key="17">
    <source>
        <dbReference type="EMBL" id="MBB5130877.1"/>
    </source>
</evidence>
<dbReference type="Pfam" id="PF07228">
    <property type="entry name" value="SpoIIE"/>
    <property type="match status" value="1"/>
</dbReference>
<dbReference type="SMART" id="SM00091">
    <property type="entry name" value="PAS"/>
    <property type="match status" value="1"/>
</dbReference>
<keyword evidence="9" id="KW-0460">Magnesium</keyword>
<evidence type="ECO:0000256" key="8">
    <source>
        <dbReference type="ARBA" id="ARBA00022840"/>
    </source>
</evidence>
<dbReference type="Gene3D" id="3.60.40.10">
    <property type="entry name" value="PPM-type phosphatase domain"/>
    <property type="match status" value="1"/>
</dbReference>
<name>A0A840P0T7_9ACTN</name>
<dbReference type="RefSeq" id="WP_185047695.1">
    <property type="nucleotide sequence ID" value="NZ_BAABIX010000013.1"/>
</dbReference>
<dbReference type="CDD" id="cd00130">
    <property type="entry name" value="PAS"/>
    <property type="match status" value="1"/>
</dbReference>
<dbReference type="EMBL" id="JACHGN010000001">
    <property type="protein sequence ID" value="MBB5130877.1"/>
    <property type="molecule type" value="Genomic_DNA"/>
</dbReference>
<evidence type="ECO:0000256" key="14">
    <source>
        <dbReference type="ARBA" id="ARBA00075117"/>
    </source>
</evidence>
<evidence type="ECO:0000256" key="1">
    <source>
        <dbReference type="ARBA" id="ARBA00013081"/>
    </source>
</evidence>
<evidence type="ECO:0000256" key="15">
    <source>
        <dbReference type="ARBA" id="ARBA00081350"/>
    </source>
</evidence>
<evidence type="ECO:0000256" key="9">
    <source>
        <dbReference type="ARBA" id="ARBA00022842"/>
    </source>
</evidence>
<comment type="caution">
    <text evidence="17">The sequence shown here is derived from an EMBL/GenBank/DDBJ whole genome shotgun (WGS) entry which is preliminary data.</text>
</comment>
<dbReference type="Gene3D" id="3.30.450.40">
    <property type="match status" value="1"/>
</dbReference>
<dbReference type="EC" id="3.1.3.16" evidence="1"/>
<dbReference type="InterPro" id="IPR013767">
    <property type="entry name" value="PAS_fold"/>
</dbReference>
<dbReference type="InterPro" id="IPR003018">
    <property type="entry name" value="GAF"/>
</dbReference>
<accession>A0A840P0T7</accession>
<dbReference type="SMART" id="SM00065">
    <property type="entry name" value="GAF"/>
    <property type="match status" value="1"/>
</dbReference>
<evidence type="ECO:0000259" key="16">
    <source>
        <dbReference type="PROSITE" id="PS50112"/>
    </source>
</evidence>
<dbReference type="InterPro" id="IPR035965">
    <property type="entry name" value="PAS-like_dom_sf"/>
</dbReference>
<dbReference type="InterPro" id="IPR052016">
    <property type="entry name" value="Bact_Sigma-Reg"/>
</dbReference>
<dbReference type="AlphaFoldDB" id="A0A840P0T7"/>
<sequence length="585" mass="63132">MIISDGAEDAERCSSAGAEQPWPLPDLLDAGVFLLDDGGRIVHANTRAERLLGRAAADLLGQDPHDLLHRGRYGEALPRSRCLLRRAALTGRTVQGDEGWFERGDGSLTPLAWLIAPCRLPMGRLGALVLFHEGVPDSAASEAGRHGPVAPATSMSELERLALLAETTTTLTSTLDVEQALRELVRLVVPLLADWVVVDLITEEGEVSRATVAHYENGAVVRRKDLEGPMPPVPQESSMPLSRALRGVTATLAGPETYQGPPDSDIAVVQRELFRVTGMHSASIAPIRGVREVVGALTLGRSERPGAFTTPDFLLVEDIARRAGLALSNARLYERQRRVAETMQRHLLPRLPRVPGLEMSARYVPAPRSSHVGGDWYDAFTMSDGATALVIGDVAGHDLDAAAGMAQVCNMLRAYAGAELEPPSTIVDHLDQAMARMAETTMATAVFARVELTRDEGWRLRWTNAGHPPPLLVEHDGRARFLEAGQGMLLGTGIPTARADAVTELPPRSTLVLYTDGLIESPRGSIDAGLSRLREYAASLPHHPLHAICDLLLTHVRPDDNNDDVAMLVLRLPGDARVPDVPAPR</sequence>
<dbReference type="InterPro" id="IPR036457">
    <property type="entry name" value="PPM-type-like_dom_sf"/>
</dbReference>
<keyword evidence="10" id="KW-0904">Protein phosphatase</keyword>
<gene>
    <name evidence="17" type="ORF">HNP84_000565</name>
</gene>
<dbReference type="Pfam" id="PF01590">
    <property type="entry name" value="GAF"/>
    <property type="match status" value="1"/>
</dbReference>
<dbReference type="PROSITE" id="PS50112">
    <property type="entry name" value="PAS"/>
    <property type="match status" value="1"/>
</dbReference>
<evidence type="ECO:0000256" key="12">
    <source>
        <dbReference type="ARBA" id="ARBA00047761"/>
    </source>
</evidence>
<reference evidence="17 18" key="1">
    <citation type="submission" date="2020-08" db="EMBL/GenBank/DDBJ databases">
        <title>Genomic Encyclopedia of Type Strains, Phase IV (KMG-IV): sequencing the most valuable type-strain genomes for metagenomic binning, comparative biology and taxonomic classification.</title>
        <authorList>
            <person name="Goeker M."/>
        </authorList>
    </citation>
    <scope>NUCLEOTIDE SEQUENCE [LARGE SCALE GENOMIC DNA]</scope>
    <source>
        <strain evidence="17 18">DSM 45615</strain>
    </source>
</reference>
<comment type="catalytic activity">
    <reaction evidence="12">
        <text>O-phospho-L-seryl-[protein] + H2O = L-seryl-[protein] + phosphate</text>
        <dbReference type="Rhea" id="RHEA:20629"/>
        <dbReference type="Rhea" id="RHEA-COMP:9863"/>
        <dbReference type="Rhea" id="RHEA-COMP:11604"/>
        <dbReference type="ChEBI" id="CHEBI:15377"/>
        <dbReference type="ChEBI" id="CHEBI:29999"/>
        <dbReference type="ChEBI" id="CHEBI:43474"/>
        <dbReference type="ChEBI" id="CHEBI:83421"/>
        <dbReference type="EC" id="3.1.3.16"/>
    </reaction>
</comment>
<feature type="domain" description="PAS" evidence="16">
    <location>
        <begin position="26"/>
        <end position="69"/>
    </location>
</feature>
<evidence type="ECO:0000256" key="3">
    <source>
        <dbReference type="ARBA" id="ARBA00022679"/>
    </source>
</evidence>